<keyword evidence="4" id="KW-0539">Nucleus</keyword>
<name>A0AAE0WV49_9PEZI</name>
<evidence type="ECO:0000313" key="8">
    <source>
        <dbReference type="Proteomes" id="UP001274830"/>
    </source>
</evidence>
<dbReference type="PANTHER" id="PTHR31001">
    <property type="entry name" value="UNCHARACTERIZED TRANSCRIPTIONAL REGULATORY PROTEIN"/>
    <property type="match status" value="1"/>
</dbReference>
<dbReference type="InterPro" id="IPR037143">
    <property type="entry name" value="4-PPantetheinyl_Trfase_dom_sf"/>
</dbReference>
<dbReference type="AlphaFoldDB" id="A0AAE0WV49"/>
<dbReference type="SUPFAM" id="SSF56214">
    <property type="entry name" value="4'-phosphopantetheinyl transferase"/>
    <property type="match status" value="1"/>
</dbReference>
<dbReference type="GO" id="GO:0006351">
    <property type="term" value="P:DNA-templated transcription"/>
    <property type="evidence" value="ECO:0007669"/>
    <property type="project" value="InterPro"/>
</dbReference>
<evidence type="ECO:0000259" key="6">
    <source>
        <dbReference type="SMART" id="SM00906"/>
    </source>
</evidence>
<keyword evidence="3" id="KW-0479">Metal-binding</keyword>
<reference evidence="7" key="1">
    <citation type="submission" date="2023-07" db="EMBL/GenBank/DDBJ databases">
        <title>Black Yeasts Isolated from many extreme environments.</title>
        <authorList>
            <person name="Coleine C."/>
            <person name="Stajich J.E."/>
            <person name="Selbmann L."/>
        </authorList>
    </citation>
    <scope>NUCLEOTIDE SEQUENCE</scope>
    <source>
        <strain evidence="7">CCFEE 5485</strain>
    </source>
</reference>
<keyword evidence="8" id="KW-1185">Reference proteome</keyword>
<dbReference type="GO" id="GO:0008897">
    <property type="term" value="F:holo-[acyl-carrier-protein] synthase activity"/>
    <property type="evidence" value="ECO:0007669"/>
    <property type="project" value="InterPro"/>
</dbReference>
<dbReference type="GO" id="GO:0000287">
    <property type="term" value="F:magnesium ion binding"/>
    <property type="evidence" value="ECO:0007669"/>
    <property type="project" value="InterPro"/>
</dbReference>
<dbReference type="GO" id="GO:0008270">
    <property type="term" value="F:zinc ion binding"/>
    <property type="evidence" value="ECO:0007669"/>
    <property type="project" value="InterPro"/>
</dbReference>
<evidence type="ECO:0000256" key="3">
    <source>
        <dbReference type="ARBA" id="ARBA00022723"/>
    </source>
</evidence>
<evidence type="ECO:0000256" key="2">
    <source>
        <dbReference type="ARBA" id="ARBA00022679"/>
    </source>
</evidence>
<dbReference type="GO" id="GO:0005634">
    <property type="term" value="C:nucleus"/>
    <property type="evidence" value="ECO:0007669"/>
    <property type="project" value="UniProtKB-SubCell"/>
</dbReference>
<comment type="subcellular location">
    <subcellularLocation>
        <location evidence="1">Nucleus</location>
    </subcellularLocation>
</comment>
<dbReference type="GO" id="GO:0003677">
    <property type="term" value="F:DNA binding"/>
    <property type="evidence" value="ECO:0007669"/>
    <property type="project" value="InterPro"/>
</dbReference>
<dbReference type="Pfam" id="PF04082">
    <property type="entry name" value="Fungal_trans"/>
    <property type="match status" value="1"/>
</dbReference>
<feature type="region of interest" description="Disordered" evidence="5">
    <location>
        <begin position="129"/>
        <end position="171"/>
    </location>
</feature>
<feature type="domain" description="Xylanolytic transcriptional activator regulatory" evidence="6">
    <location>
        <begin position="400"/>
        <end position="471"/>
    </location>
</feature>
<evidence type="ECO:0000256" key="1">
    <source>
        <dbReference type="ARBA" id="ARBA00004123"/>
    </source>
</evidence>
<keyword evidence="2" id="KW-0808">Transferase</keyword>
<evidence type="ECO:0000256" key="4">
    <source>
        <dbReference type="ARBA" id="ARBA00023242"/>
    </source>
</evidence>
<dbReference type="Gene3D" id="3.90.470.20">
    <property type="entry name" value="4'-phosphopantetheinyl transferase domain"/>
    <property type="match status" value="1"/>
</dbReference>
<dbReference type="PANTHER" id="PTHR31001:SF50">
    <property type="entry name" value="ZN(II)2CYS6 TRANSCRIPTION FACTOR (EUROFUNG)"/>
    <property type="match status" value="1"/>
</dbReference>
<evidence type="ECO:0000256" key="5">
    <source>
        <dbReference type="SAM" id="MobiDB-lite"/>
    </source>
</evidence>
<dbReference type="SMART" id="SM00906">
    <property type="entry name" value="Fungal_trans"/>
    <property type="match status" value="1"/>
</dbReference>
<accession>A0AAE0WV49</accession>
<gene>
    <name evidence="7" type="ORF">LTR78_001688</name>
</gene>
<protein>
    <recommendedName>
        <fullName evidence="6">Xylanolytic transcriptional activator regulatory domain-containing protein</fullName>
    </recommendedName>
</protein>
<comment type="caution">
    <text evidence="7">The sequence shown here is derived from an EMBL/GenBank/DDBJ whole genome shotgun (WGS) entry which is preliminary data.</text>
</comment>
<feature type="compositionally biased region" description="Polar residues" evidence="5">
    <location>
        <begin position="148"/>
        <end position="160"/>
    </location>
</feature>
<dbReference type="Proteomes" id="UP001274830">
    <property type="component" value="Unassembled WGS sequence"/>
</dbReference>
<dbReference type="InterPro" id="IPR008278">
    <property type="entry name" value="4-PPantetheinyl_Trfase_dom"/>
</dbReference>
<dbReference type="InterPro" id="IPR007219">
    <property type="entry name" value="XnlR_reg_dom"/>
</dbReference>
<proteinExistence type="predicted"/>
<dbReference type="CDD" id="cd12148">
    <property type="entry name" value="fungal_TF_MHR"/>
    <property type="match status" value="1"/>
</dbReference>
<evidence type="ECO:0000313" key="7">
    <source>
        <dbReference type="EMBL" id="KAK3678391.1"/>
    </source>
</evidence>
<dbReference type="InterPro" id="IPR050613">
    <property type="entry name" value="Sec_Metabolite_Reg"/>
</dbReference>
<dbReference type="Pfam" id="PF01648">
    <property type="entry name" value="ACPS"/>
    <property type="match status" value="1"/>
</dbReference>
<dbReference type="EMBL" id="JAUTXT010000004">
    <property type="protein sequence ID" value="KAK3678391.1"/>
    <property type="molecule type" value="Genomic_DNA"/>
</dbReference>
<organism evidence="7 8">
    <name type="scientific">Recurvomyces mirabilis</name>
    <dbReference type="NCBI Taxonomy" id="574656"/>
    <lineage>
        <taxon>Eukaryota</taxon>
        <taxon>Fungi</taxon>
        <taxon>Dikarya</taxon>
        <taxon>Ascomycota</taxon>
        <taxon>Pezizomycotina</taxon>
        <taxon>Dothideomycetes</taxon>
        <taxon>Dothideomycetidae</taxon>
        <taxon>Mycosphaerellales</taxon>
        <taxon>Teratosphaeriaceae</taxon>
        <taxon>Recurvomyces</taxon>
    </lineage>
</organism>
<sequence length="822" mass="91783">MPPRPFPFPLGIGTDIVDTRRIRGILLKGQSQPGHANLYRFLRGFLSWREQAIFWQVFHQGPEVVYDDLPMAVRYLSGRWAAKEAAIKAVGHRRLSFRHVQILPSLPPPRSGPLYALILDKPASAYNRTVQKDGSDSEESPDDSLSPNETPSGRNRSILTTDPIPGELQNDDVDGQIAKISISHDGEYATAVCLAVEEPREGDVGAPGPHVDEQDVIAAGRCPVPDLRTDNEYPVAADFWTALTREVTAVRAALETPDEDDGCYVGRPDEAEHIHCLPGALSQDSRLKDVLFEVYRERVDSVFKPVIFPRVMQDLIGTQDQSSPQALMVAIRYMAVCSLSEFECVQLLGQKQDIVLDSYRHATESAISAARILEAPTVRGLQAFVIYLQALRTRRGHALNWTLLAVAVRLASALQLGKEDPNTMDFETLESRRRLWYSICIMDTQATLDRGSAPMIRASALGPPPLDNDDVECMSIITPPAKPSYGPKFTDMTFTTMTNQAMVCHKRLCDVRCTNEQDWESWNKKLQIFNDLEASYDRSYLSIDLSSARPIEILTRYAAETILACTRLLLRRPPFIQQYNAIPPWDDFNPMLAATDVLERHLRFEYRELAPWAWKEWPPLYALAVALAELCRSPSGPEANRTFVASCGIFRRYSCLPNDDPDQGMLWKPIAKLLRRVTRLRSEHLALPPKGLSNPAQLDAVQLAFDGNDGRASDVDVPRIYGMDDLDAWLNENNALFSDSTIPAAQDEGGSATTIFDLNPEHGVSWLDWDALINDKAEPHPSRKSTSLYRKGLTTSESILPIRPTTSSHSVSAILCPRSLSI</sequence>